<dbReference type="AlphaFoldDB" id="U2XRT5"/>
<protein>
    <submittedName>
        <fullName evidence="2">Putative immunity protein</fullName>
    </submittedName>
</protein>
<dbReference type="Proteomes" id="UP000006787">
    <property type="component" value="Unassembled WGS sequence"/>
</dbReference>
<evidence type="ECO:0000313" key="2">
    <source>
        <dbReference type="EMBL" id="ERL47810.1"/>
    </source>
</evidence>
<organism evidence="2 3">
    <name type="scientific">Lactococcus garvieae DCC43</name>
    <dbReference type="NCBI Taxonomy" id="1231377"/>
    <lineage>
        <taxon>Bacteria</taxon>
        <taxon>Bacillati</taxon>
        <taxon>Bacillota</taxon>
        <taxon>Bacilli</taxon>
        <taxon>Lactobacillales</taxon>
        <taxon>Streptococcaceae</taxon>
        <taxon>Lactococcus</taxon>
    </lineage>
</organism>
<keyword evidence="1" id="KW-0812">Transmembrane</keyword>
<feature type="transmembrane region" description="Helical" evidence="1">
    <location>
        <begin position="30"/>
        <end position="52"/>
    </location>
</feature>
<sequence>MNYNLLSITIAFIFSIHLILKNVNKKNKNWLIIIFLVSCMLIFLFGIVGILLRWF</sequence>
<keyword evidence="1" id="KW-0472">Membrane</keyword>
<feature type="transmembrane region" description="Helical" evidence="1">
    <location>
        <begin position="6"/>
        <end position="23"/>
    </location>
</feature>
<gene>
    <name evidence="2" type="primary">garB</name>
    <name evidence="2" type="ORF">C426_00003</name>
</gene>
<proteinExistence type="predicted"/>
<evidence type="ECO:0000313" key="3">
    <source>
        <dbReference type="Proteomes" id="UP000006787"/>
    </source>
</evidence>
<evidence type="ECO:0000256" key="1">
    <source>
        <dbReference type="SAM" id="Phobius"/>
    </source>
</evidence>
<dbReference type="EMBL" id="AMQS01000001">
    <property type="protein sequence ID" value="ERL47810.1"/>
    <property type="molecule type" value="Genomic_DNA"/>
</dbReference>
<name>U2XRT5_9LACT</name>
<accession>U2XRT5</accession>
<reference evidence="2 3" key="1">
    <citation type="journal article" date="2012" name="J. Bacteriol.">
        <title>Genome Sequence of the Bacteriocin-Producing Strain Lactococcus garvieae DCC43.</title>
        <authorList>
            <person name="Gabrielsen C."/>
            <person name="Brede D.A."/>
            <person name="Hernandez P.E."/>
            <person name="Nes I.F."/>
            <person name="Diep D.B."/>
        </authorList>
    </citation>
    <scope>NUCLEOTIDE SEQUENCE [LARGE SCALE GENOMIC DNA]</scope>
    <source>
        <strain evidence="2 3">DCC43</strain>
    </source>
</reference>
<comment type="caution">
    <text evidence="2">The sequence shown here is derived from an EMBL/GenBank/DDBJ whole genome shotgun (WGS) entry which is preliminary data.</text>
</comment>
<keyword evidence="1" id="KW-1133">Transmembrane helix</keyword>